<evidence type="ECO:0000256" key="2">
    <source>
        <dbReference type="SAM" id="Phobius"/>
    </source>
</evidence>
<dbReference type="Pfam" id="PF04280">
    <property type="entry name" value="Tim44"/>
    <property type="match status" value="1"/>
</dbReference>
<feature type="domain" description="Tim44-like" evidence="4">
    <location>
        <begin position="185"/>
        <end position="316"/>
    </location>
</feature>
<dbReference type="AlphaFoldDB" id="A0A2S5KL20"/>
<dbReference type="Proteomes" id="UP000238196">
    <property type="component" value="Unassembled WGS sequence"/>
</dbReference>
<dbReference type="SMART" id="SM00978">
    <property type="entry name" value="Tim44"/>
    <property type="match status" value="1"/>
</dbReference>
<feature type="chain" id="PRO_5015498954" evidence="3">
    <location>
        <begin position="37"/>
        <end position="318"/>
    </location>
</feature>
<name>A0A2S5KL20_9PROT</name>
<reference evidence="5 6" key="1">
    <citation type="submission" date="2018-02" db="EMBL/GenBank/DDBJ databases">
        <title>novel marine gammaproteobacteria from coastal saline agro ecosystem.</title>
        <authorList>
            <person name="Krishnan R."/>
            <person name="Ramesh Kumar N."/>
        </authorList>
    </citation>
    <scope>NUCLEOTIDE SEQUENCE [LARGE SCALE GENOMIC DNA]</scope>
    <source>
        <strain evidence="5 6">228</strain>
    </source>
</reference>
<gene>
    <name evidence="5" type="ORF">C4K68_20270</name>
</gene>
<proteinExistence type="predicted"/>
<dbReference type="PANTHER" id="PTHR41542">
    <property type="entry name" value="BLL5807 PROTEIN"/>
    <property type="match status" value="1"/>
</dbReference>
<evidence type="ECO:0000313" key="5">
    <source>
        <dbReference type="EMBL" id="PPC75498.1"/>
    </source>
</evidence>
<feature type="compositionally biased region" description="Polar residues" evidence="1">
    <location>
        <begin position="166"/>
        <end position="179"/>
    </location>
</feature>
<dbReference type="SUPFAM" id="SSF54427">
    <property type="entry name" value="NTF2-like"/>
    <property type="match status" value="1"/>
</dbReference>
<organism evidence="5 6">
    <name type="scientific">Proteobacteria bacterium 228</name>
    <dbReference type="NCBI Taxonomy" id="2083153"/>
    <lineage>
        <taxon>Bacteria</taxon>
        <taxon>Pseudomonadati</taxon>
        <taxon>Pseudomonadota</taxon>
    </lineage>
</organism>
<sequence>MLLSSRLFKTVSYRSLMTFFTAFLLMFSLGMQSAEAARLGSGKTFGKTYSTPAKPAYSPTYNKSSTTTNPATGAAAAQTAKKPGFMGGMLGGLLMGGLLGGLLFGGVGGGLLDILVLAALAFLAYRFFTRRKQAQSSQADNQGYAHAGANNPWQARNEQPAEAAVQPQTTSAMRSGSFGSTEQGLMAELADEVKIPDWFKKDAFLEEAKDHFRALQKAWDSADYATLSSYMTPELFAQIKAEREQMGEAQHTEVVSVMTDLVDFQQVGDKVVASIQFSGWVREQQAGQEGEFSEIWHLAKDASQPNSAWAIEGIQQPG</sequence>
<keyword evidence="2" id="KW-1133">Transmembrane helix</keyword>
<comment type="caution">
    <text evidence="5">The sequence shown here is derived from an EMBL/GenBank/DDBJ whole genome shotgun (WGS) entry which is preliminary data.</text>
</comment>
<dbReference type="EMBL" id="PRLP01000088">
    <property type="protein sequence ID" value="PPC75498.1"/>
    <property type="molecule type" value="Genomic_DNA"/>
</dbReference>
<accession>A0A2S5KL20</accession>
<feature type="signal peptide" evidence="3">
    <location>
        <begin position="1"/>
        <end position="36"/>
    </location>
</feature>
<keyword evidence="2" id="KW-0472">Membrane</keyword>
<evidence type="ECO:0000313" key="6">
    <source>
        <dbReference type="Proteomes" id="UP000238196"/>
    </source>
</evidence>
<evidence type="ECO:0000259" key="4">
    <source>
        <dbReference type="SMART" id="SM00978"/>
    </source>
</evidence>
<evidence type="ECO:0000256" key="3">
    <source>
        <dbReference type="SAM" id="SignalP"/>
    </source>
</evidence>
<evidence type="ECO:0000256" key="1">
    <source>
        <dbReference type="SAM" id="MobiDB-lite"/>
    </source>
</evidence>
<dbReference type="InterPro" id="IPR032710">
    <property type="entry name" value="NTF2-like_dom_sf"/>
</dbReference>
<feature type="transmembrane region" description="Helical" evidence="2">
    <location>
        <begin position="92"/>
        <end position="125"/>
    </location>
</feature>
<dbReference type="InterPro" id="IPR007379">
    <property type="entry name" value="Tim44-like_dom"/>
</dbReference>
<keyword evidence="2" id="KW-0812">Transmembrane</keyword>
<dbReference type="Gene3D" id="3.10.450.240">
    <property type="match status" value="1"/>
</dbReference>
<dbReference type="PANTHER" id="PTHR41542:SF1">
    <property type="entry name" value="BLL5807 PROTEIN"/>
    <property type="match status" value="1"/>
</dbReference>
<feature type="region of interest" description="Disordered" evidence="1">
    <location>
        <begin position="158"/>
        <end position="179"/>
    </location>
</feature>
<dbReference type="OrthoDB" id="5298777at2"/>
<keyword evidence="3" id="KW-0732">Signal</keyword>
<protein>
    <submittedName>
        <fullName evidence="5">Transport protein</fullName>
    </submittedName>
</protein>